<evidence type="ECO:0000256" key="1">
    <source>
        <dbReference type="ARBA" id="ARBA00001946"/>
    </source>
</evidence>
<dbReference type="Proteomes" id="UP000234253">
    <property type="component" value="Unassembled WGS sequence"/>
</dbReference>
<evidence type="ECO:0000256" key="5">
    <source>
        <dbReference type="ARBA" id="ARBA00022694"/>
    </source>
</evidence>
<dbReference type="PANTHER" id="PTHR11088">
    <property type="entry name" value="TRNA DIMETHYLALLYLTRANSFERASE"/>
    <property type="match status" value="1"/>
</dbReference>
<keyword evidence="6 10" id="KW-0547">Nucleotide-binding</keyword>
<comment type="caution">
    <text evidence="10">Lacks conserved residue(s) required for the propagation of feature annotation.</text>
</comment>
<name>A0A2N4XWZ1_9GAMM</name>
<reference evidence="14 15" key="1">
    <citation type="submission" date="2017-06" db="EMBL/GenBank/DDBJ databases">
        <title>Metabolic interaction between xylem feeders and their symbionts.</title>
        <authorList>
            <person name="Chouaia B."/>
        </authorList>
    </citation>
    <scope>NUCLEOTIDE SEQUENCE [LARGE SCALE GENOMIC DNA]</scope>
    <source>
        <strain evidence="14 15">Gra</strain>
    </source>
</reference>
<feature type="binding site" evidence="10">
    <location>
        <begin position="19"/>
        <end position="26"/>
    </location>
    <ligand>
        <name>ATP</name>
        <dbReference type="ChEBI" id="CHEBI:30616"/>
    </ligand>
</feature>
<comment type="cofactor">
    <cofactor evidence="1 10">
        <name>Mg(2+)</name>
        <dbReference type="ChEBI" id="CHEBI:18420"/>
    </cofactor>
</comment>
<evidence type="ECO:0000256" key="4">
    <source>
        <dbReference type="ARBA" id="ARBA00022679"/>
    </source>
</evidence>
<comment type="caution">
    <text evidence="14">The sequence shown here is derived from an EMBL/GenBank/DDBJ whole genome shotgun (WGS) entry which is preliminary data.</text>
</comment>
<feature type="site" description="Interaction with substrate tRNA" evidence="10">
    <location>
        <position position="110"/>
    </location>
</feature>
<feature type="site" description="Interaction with substrate tRNA" evidence="10">
    <location>
        <position position="134"/>
    </location>
</feature>
<evidence type="ECO:0000313" key="14">
    <source>
        <dbReference type="EMBL" id="PLK58756.1"/>
    </source>
</evidence>
<dbReference type="CDD" id="cd02019">
    <property type="entry name" value="NK"/>
    <property type="match status" value="1"/>
</dbReference>
<dbReference type="EC" id="2.5.1.75" evidence="10"/>
<dbReference type="AlphaFoldDB" id="A0A2N4XWZ1"/>
<evidence type="ECO:0000256" key="9">
    <source>
        <dbReference type="ARBA" id="ARBA00049563"/>
    </source>
</evidence>
<comment type="catalytic activity">
    <reaction evidence="9 10 11">
        <text>adenosine(37) in tRNA + dimethylallyl diphosphate = N(6)-dimethylallyladenosine(37) in tRNA + diphosphate</text>
        <dbReference type="Rhea" id="RHEA:26482"/>
        <dbReference type="Rhea" id="RHEA-COMP:10162"/>
        <dbReference type="Rhea" id="RHEA-COMP:10375"/>
        <dbReference type="ChEBI" id="CHEBI:33019"/>
        <dbReference type="ChEBI" id="CHEBI:57623"/>
        <dbReference type="ChEBI" id="CHEBI:74411"/>
        <dbReference type="ChEBI" id="CHEBI:74415"/>
        <dbReference type="EC" id="2.5.1.75"/>
    </reaction>
</comment>
<gene>
    <name evidence="10" type="primary">miaA</name>
    <name evidence="14" type="ORF">CEX73_01675</name>
</gene>
<feature type="binding site" evidence="10">
    <location>
        <begin position="21"/>
        <end position="26"/>
    </location>
    <ligand>
        <name>substrate</name>
    </ligand>
</feature>
<dbReference type="RefSeq" id="WP_101626867.1">
    <property type="nucleotide sequence ID" value="NZ_NJPO01000080.1"/>
</dbReference>
<evidence type="ECO:0000256" key="6">
    <source>
        <dbReference type="ARBA" id="ARBA00022741"/>
    </source>
</evidence>
<dbReference type="Gene3D" id="3.40.50.300">
    <property type="entry name" value="P-loop containing nucleotide triphosphate hydrolases"/>
    <property type="match status" value="1"/>
</dbReference>
<evidence type="ECO:0000313" key="15">
    <source>
        <dbReference type="Proteomes" id="UP000234253"/>
    </source>
</evidence>
<evidence type="ECO:0000256" key="2">
    <source>
        <dbReference type="ARBA" id="ARBA00003213"/>
    </source>
</evidence>
<dbReference type="InterPro" id="IPR018022">
    <property type="entry name" value="IPT"/>
</dbReference>
<comment type="function">
    <text evidence="2 10 12">Catalyzes the transfer of a dimethylallyl group onto the adenine at position 37 in tRNAs that read codons beginning with uridine, leading to the formation of N6-(dimethylallyl)adenosine (i(6)A).</text>
</comment>
<evidence type="ECO:0000256" key="10">
    <source>
        <dbReference type="HAMAP-Rule" id="MF_00185"/>
    </source>
</evidence>
<dbReference type="GO" id="GO:0052381">
    <property type="term" value="F:tRNA dimethylallyltransferase activity"/>
    <property type="evidence" value="ECO:0007669"/>
    <property type="project" value="UniProtKB-UniRule"/>
</dbReference>
<feature type="region of interest" description="Interaction with substrate tRNA" evidence="10">
    <location>
        <begin position="249"/>
        <end position="254"/>
    </location>
</feature>
<dbReference type="EMBL" id="NJPO01000080">
    <property type="protein sequence ID" value="PLK58756.1"/>
    <property type="molecule type" value="Genomic_DNA"/>
</dbReference>
<dbReference type="GO" id="GO:0006400">
    <property type="term" value="P:tRNA modification"/>
    <property type="evidence" value="ECO:0007669"/>
    <property type="project" value="TreeGrafter"/>
</dbReference>
<evidence type="ECO:0000256" key="8">
    <source>
        <dbReference type="ARBA" id="ARBA00022842"/>
    </source>
</evidence>
<organism evidence="14 15">
    <name type="scientific">Candidatus Palibaumannia cicadellinicola</name>
    <dbReference type="NCBI Taxonomy" id="186490"/>
    <lineage>
        <taxon>Bacteria</taxon>
        <taxon>Pseudomonadati</taxon>
        <taxon>Pseudomonadota</taxon>
        <taxon>Gammaproteobacteria</taxon>
        <taxon>Candidatus Palibaumannia</taxon>
    </lineage>
</organism>
<dbReference type="GO" id="GO:0005524">
    <property type="term" value="F:ATP binding"/>
    <property type="evidence" value="ECO:0007669"/>
    <property type="project" value="UniProtKB-UniRule"/>
</dbReference>
<keyword evidence="4 10" id="KW-0808">Transferase</keyword>
<comment type="subunit">
    <text evidence="10">Monomer.</text>
</comment>
<evidence type="ECO:0000256" key="11">
    <source>
        <dbReference type="RuleBase" id="RU003783"/>
    </source>
</evidence>
<evidence type="ECO:0000256" key="12">
    <source>
        <dbReference type="RuleBase" id="RU003784"/>
    </source>
</evidence>
<accession>A0A2N4XWZ1</accession>
<comment type="similarity">
    <text evidence="3 10 13">Belongs to the IPP transferase family.</text>
</comment>
<dbReference type="Pfam" id="PF01715">
    <property type="entry name" value="IPPT"/>
    <property type="match status" value="1"/>
</dbReference>
<dbReference type="PANTHER" id="PTHR11088:SF60">
    <property type="entry name" value="TRNA DIMETHYLALLYLTRANSFERASE"/>
    <property type="match status" value="1"/>
</dbReference>
<dbReference type="FunFam" id="1.10.20.140:FF:000001">
    <property type="entry name" value="tRNA dimethylallyltransferase"/>
    <property type="match status" value="1"/>
</dbReference>
<dbReference type="Gene3D" id="1.10.20.140">
    <property type="match status" value="1"/>
</dbReference>
<dbReference type="SUPFAM" id="SSF52540">
    <property type="entry name" value="P-loop containing nucleoside triphosphate hydrolases"/>
    <property type="match status" value="1"/>
</dbReference>
<dbReference type="InterPro" id="IPR027417">
    <property type="entry name" value="P-loop_NTPase"/>
</dbReference>
<dbReference type="OrthoDB" id="9776390at2"/>
<feature type="region of interest" description="Interaction with substrate tRNA" evidence="10">
    <location>
        <begin position="44"/>
        <end position="47"/>
    </location>
</feature>
<evidence type="ECO:0000256" key="3">
    <source>
        <dbReference type="ARBA" id="ARBA00005842"/>
    </source>
</evidence>
<evidence type="ECO:0000256" key="7">
    <source>
        <dbReference type="ARBA" id="ARBA00022840"/>
    </source>
</evidence>
<dbReference type="NCBIfam" id="TIGR00174">
    <property type="entry name" value="miaA"/>
    <property type="match status" value="1"/>
</dbReference>
<dbReference type="InterPro" id="IPR039657">
    <property type="entry name" value="Dimethylallyltransferase"/>
</dbReference>
<proteinExistence type="inferred from homology"/>
<dbReference type="HAMAP" id="MF_00185">
    <property type="entry name" value="IPP_trans"/>
    <property type="match status" value="1"/>
</dbReference>
<sequence length="318" mass="36178">MTKQTQHCRRLPTAIFIMGPTASGKTALAVKLRHQLPVDIINVDSALIYRGMDIGTAKPDGYVLTQAPHRLINICDPAEPYSTADFCRDALYEMADITAAGRIPLLVGGTMLYFKALLNGLSPLPQADNEIRIRIKREAKTIGWAALHQKLQVIDVKAATRIHPNDSHRVSRALEVFLVSGHTITEMTQKSGKRLKYQVYQFAMMPFDRFWLHQRIARRFHQMLANGFENEVRTLFARSDLNKDMPSIRCVGYRQIWSYLAGEIDYDDMVFRGISATRQLAKRQMTWLRSWPAVDWLDSEQPETALDRVLQVVGAHIG</sequence>
<keyword evidence="5 10" id="KW-0819">tRNA processing</keyword>
<evidence type="ECO:0000256" key="13">
    <source>
        <dbReference type="RuleBase" id="RU003785"/>
    </source>
</evidence>
<keyword evidence="7 10" id="KW-0067">ATP-binding</keyword>
<protein>
    <recommendedName>
        <fullName evidence="10">tRNA dimethylallyltransferase</fullName>
        <ecNumber evidence="10">2.5.1.75</ecNumber>
    </recommendedName>
    <alternativeName>
        <fullName evidence="10">Dimethylallyl diphosphate:tRNA dimethylallyltransferase</fullName>
        <shortName evidence="10">DMAPP:tRNA dimethylallyltransferase</shortName>
        <shortName evidence="10">DMATase</shortName>
    </alternativeName>
    <alternativeName>
        <fullName evidence="10">Isopentenyl-diphosphate:tRNA isopentenyltransferase</fullName>
        <shortName evidence="10">IPP transferase</shortName>
        <shortName evidence="10">IPPT</shortName>
        <shortName evidence="10">IPTase</shortName>
    </alternativeName>
</protein>
<keyword evidence="8 10" id="KW-0460">Magnesium</keyword>